<organism evidence="2 3">
    <name type="scientific">Eruca vesicaria subsp. sativa</name>
    <name type="common">Garden rocket</name>
    <name type="synonym">Eruca sativa</name>
    <dbReference type="NCBI Taxonomy" id="29727"/>
    <lineage>
        <taxon>Eukaryota</taxon>
        <taxon>Viridiplantae</taxon>
        <taxon>Streptophyta</taxon>
        <taxon>Embryophyta</taxon>
        <taxon>Tracheophyta</taxon>
        <taxon>Spermatophyta</taxon>
        <taxon>Magnoliopsida</taxon>
        <taxon>eudicotyledons</taxon>
        <taxon>Gunneridae</taxon>
        <taxon>Pentapetalae</taxon>
        <taxon>rosids</taxon>
        <taxon>malvids</taxon>
        <taxon>Brassicales</taxon>
        <taxon>Brassicaceae</taxon>
        <taxon>Brassiceae</taxon>
        <taxon>Eruca</taxon>
    </lineage>
</organism>
<keyword evidence="3" id="KW-1185">Reference proteome</keyword>
<comment type="caution">
    <text evidence="2">The sequence shown here is derived from an EMBL/GenBank/DDBJ whole genome shotgun (WGS) entry which is preliminary data.</text>
</comment>
<name>A0ABC8JUJ4_ERUVS</name>
<feature type="domain" description="RNase H type-1" evidence="1">
    <location>
        <begin position="37"/>
        <end position="151"/>
    </location>
</feature>
<dbReference type="EMBL" id="CAKOAT010147376">
    <property type="protein sequence ID" value="CAH8341965.1"/>
    <property type="molecule type" value="Genomic_DNA"/>
</dbReference>
<dbReference type="AlphaFoldDB" id="A0ABC8JUJ4"/>
<dbReference type="SUPFAM" id="SSF53098">
    <property type="entry name" value="Ribonuclease H-like"/>
    <property type="match status" value="1"/>
</dbReference>
<dbReference type="InterPro" id="IPR036397">
    <property type="entry name" value="RNaseH_sf"/>
</dbReference>
<evidence type="ECO:0000313" key="3">
    <source>
        <dbReference type="Proteomes" id="UP001642260"/>
    </source>
</evidence>
<proteinExistence type="predicted"/>
<dbReference type="FunFam" id="3.30.420.10:FF:000076">
    <property type="entry name" value="RBR-type E3 ubiquitin transferase"/>
    <property type="match status" value="1"/>
</dbReference>
<dbReference type="InterPro" id="IPR012337">
    <property type="entry name" value="RNaseH-like_sf"/>
</dbReference>
<dbReference type="CDD" id="cd06222">
    <property type="entry name" value="RNase_H_like"/>
    <property type="match status" value="1"/>
</dbReference>
<dbReference type="Gene3D" id="3.30.420.10">
    <property type="entry name" value="Ribonuclease H-like superfamily/Ribonuclease H"/>
    <property type="match status" value="1"/>
</dbReference>
<dbReference type="InterPro" id="IPR002156">
    <property type="entry name" value="RNaseH_domain"/>
</dbReference>
<evidence type="ECO:0000313" key="2">
    <source>
        <dbReference type="EMBL" id="CAH8341965.1"/>
    </source>
</evidence>
<dbReference type="GO" id="GO:0003824">
    <property type="term" value="F:catalytic activity"/>
    <property type="evidence" value="ECO:0007669"/>
    <property type="project" value="UniProtKB-ARBA"/>
</dbReference>
<dbReference type="InterPro" id="IPR044730">
    <property type="entry name" value="RNase_H-like_dom_plant"/>
</dbReference>
<accession>A0ABC8JUJ4</accession>
<protein>
    <recommendedName>
        <fullName evidence="1">RNase H type-1 domain-containing protein</fullName>
    </recommendedName>
</protein>
<gene>
    <name evidence="2" type="ORF">ERUC_LOCUS15754</name>
</gene>
<dbReference type="Pfam" id="PF13456">
    <property type="entry name" value="RVT_3"/>
    <property type="match status" value="1"/>
</dbReference>
<dbReference type="Proteomes" id="UP001642260">
    <property type="component" value="Unassembled WGS sequence"/>
</dbReference>
<evidence type="ECO:0000259" key="1">
    <source>
        <dbReference type="Pfam" id="PF13456"/>
    </source>
</evidence>
<sequence length="166" mass="18823">MEEDDTLVREDDPKSPCNISSESCRLYFKGLIKEETTTVLAGYGVAICDKDNNLLFQTKGSLHDSATTVLEAELMALSRGLIEVVRLRITHIAIYCDYQTIFELVMGRYALEQDNIALLMDDVQRIRQQLRSSVPVLVTEDQTKFAYKLAMETIVSEVSITKTSYR</sequence>
<reference evidence="2 3" key="1">
    <citation type="submission" date="2022-03" db="EMBL/GenBank/DDBJ databases">
        <authorList>
            <person name="Macdonald S."/>
            <person name="Ahmed S."/>
            <person name="Newling K."/>
        </authorList>
    </citation>
    <scope>NUCLEOTIDE SEQUENCE [LARGE SCALE GENOMIC DNA]</scope>
</reference>